<keyword evidence="3" id="KW-1185">Reference proteome</keyword>
<feature type="non-terminal residue" evidence="2">
    <location>
        <position position="69"/>
    </location>
</feature>
<accession>A0A392QRN3</accession>
<name>A0A392QRN3_9FABA</name>
<dbReference type="Proteomes" id="UP000265520">
    <property type="component" value="Unassembled WGS sequence"/>
</dbReference>
<dbReference type="EMBL" id="LXQA010153833">
    <property type="protein sequence ID" value="MCI26532.1"/>
    <property type="molecule type" value="Genomic_DNA"/>
</dbReference>
<evidence type="ECO:0000256" key="1">
    <source>
        <dbReference type="SAM" id="SignalP"/>
    </source>
</evidence>
<comment type="caution">
    <text evidence="2">The sequence shown here is derived from an EMBL/GenBank/DDBJ whole genome shotgun (WGS) entry which is preliminary data.</text>
</comment>
<organism evidence="2 3">
    <name type="scientific">Trifolium medium</name>
    <dbReference type="NCBI Taxonomy" id="97028"/>
    <lineage>
        <taxon>Eukaryota</taxon>
        <taxon>Viridiplantae</taxon>
        <taxon>Streptophyta</taxon>
        <taxon>Embryophyta</taxon>
        <taxon>Tracheophyta</taxon>
        <taxon>Spermatophyta</taxon>
        <taxon>Magnoliopsida</taxon>
        <taxon>eudicotyledons</taxon>
        <taxon>Gunneridae</taxon>
        <taxon>Pentapetalae</taxon>
        <taxon>rosids</taxon>
        <taxon>fabids</taxon>
        <taxon>Fabales</taxon>
        <taxon>Fabaceae</taxon>
        <taxon>Papilionoideae</taxon>
        <taxon>50 kb inversion clade</taxon>
        <taxon>NPAAA clade</taxon>
        <taxon>Hologalegina</taxon>
        <taxon>IRL clade</taxon>
        <taxon>Trifolieae</taxon>
        <taxon>Trifolium</taxon>
    </lineage>
</organism>
<evidence type="ECO:0000313" key="3">
    <source>
        <dbReference type="Proteomes" id="UP000265520"/>
    </source>
</evidence>
<reference evidence="2 3" key="1">
    <citation type="journal article" date="2018" name="Front. Plant Sci.">
        <title>Red Clover (Trifolium pratense) and Zigzag Clover (T. medium) - A Picture of Genomic Similarities and Differences.</title>
        <authorList>
            <person name="Dluhosova J."/>
            <person name="Istvanek J."/>
            <person name="Nedelnik J."/>
            <person name="Repkova J."/>
        </authorList>
    </citation>
    <scope>NUCLEOTIDE SEQUENCE [LARGE SCALE GENOMIC DNA]</scope>
    <source>
        <strain evidence="3">cv. 10/8</strain>
        <tissue evidence="2">Leaf</tissue>
    </source>
</reference>
<feature type="chain" id="PRO_5017318093" evidence="1">
    <location>
        <begin position="21"/>
        <end position="69"/>
    </location>
</feature>
<proteinExistence type="predicted"/>
<sequence length="69" mass="7615">MTTSDLTLFVWHFLAELVLPPPENPPAIVFTVILDFPVPPSSSEWSFGGFLGCFGTTTRPWAASSRNFL</sequence>
<dbReference type="AlphaFoldDB" id="A0A392QRN3"/>
<protein>
    <submittedName>
        <fullName evidence="2">Uncharacterized protein</fullName>
    </submittedName>
</protein>
<evidence type="ECO:0000313" key="2">
    <source>
        <dbReference type="EMBL" id="MCI26532.1"/>
    </source>
</evidence>
<feature type="signal peptide" evidence="1">
    <location>
        <begin position="1"/>
        <end position="20"/>
    </location>
</feature>
<keyword evidence="1" id="KW-0732">Signal</keyword>